<gene>
    <name evidence="2" type="ORF">NLJ89_g3748</name>
</gene>
<dbReference type="EMBL" id="JANKHO010000285">
    <property type="protein sequence ID" value="KAJ3512057.1"/>
    <property type="molecule type" value="Genomic_DNA"/>
</dbReference>
<evidence type="ECO:0000313" key="3">
    <source>
        <dbReference type="Proteomes" id="UP001148786"/>
    </source>
</evidence>
<keyword evidence="3" id="KW-1185">Reference proteome</keyword>
<protein>
    <submittedName>
        <fullName evidence="2">Uncharacterized protein</fullName>
    </submittedName>
</protein>
<feature type="compositionally biased region" description="Low complexity" evidence="1">
    <location>
        <begin position="16"/>
        <end position="34"/>
    </location>
</feature>
<dbReference type="Proteomes" id="UP001148786">
    <property type="component" value="Unassembled WGS sequence"/>
</dbReference>
<comment type="caution">
    <text evidence="2">The sequence shown here is derived from an EMBL/GenBank/DDBJ whole genome shotgun (WGS) entry which is preliminary data.</text>
</comment>
<evidence type="ECO:0000256" key="1">
    <source>
        <dbReference type="SAM" id="MobiDB-lite"/>
    </source>
</evidence>
<reference evidence="2" key="1">
    <citation type="submission" date="2022-07" db="EMBL/GenBank/DDBJ databases">
        <title>Genome Sequence of Agrocybe chaxingu.</title>
        <authorList>
            <person name="Buettner E."/>
        </authorList>
    </citation>
    <scope>NUCLEOTIDE SEQUENCE</scope>
    <source>
        <strain evidence="2">MP-N11</strain>
    </source>
</reference>
<sequence>MAVLVSFSAHEPARPPASQDAAAATAATPRSTSPRAREHPRLRSIQRRPSLLIPLRLRLLLALKKSQRRLEVPHVLLDKVNDDSTADALALVPCFAAFAM</sequence>
<evidence type="ECO:0000313" key="2">
    <source>
        <dbReference type="EMBL" id="KAJ3512057.1"/>
    </source>
</evidence>
<organism evidence="2 3">
    <name type="scientific">Agrocybe chaxingu</name>
    <dbReference type="NCBI Taxonomy" id="84603"/>
    <lineage>
        <taxon>Eukaryota</taxon>
        <taxon>Fungi</taxon>
        <taxon>Dikarya</taxon>
        <taxon>Basidiomycota</taxon>
        <taxon>Agaricomycotina</taxon>
        <taxon>Agaricomycetes</taxon>
        <taxon>Agaricomycetidae</taxon>
        <taxon>Agaricales</taxon>
        <taxon>Agaricineae</taxon>
        <taxon>Strophariaceae</taxon>
        <taxon>Agrocybe</taxon>
    </lineage>
</organism>
<feature type="region of interest" description="Disordered" evidence="1">
    <location>
        <begin position="1"/>
        <end position="43"/>
    </location>
</feature>
<accession>A0A9W8MX46</accession>
<name>A0A9W8MX46_9AGAR</name>
<proteinExistence type="predicted"/>
<dbReference type="AlphaFoldDB" id="A0A9W8MX46"/>